<comment type="similarity">
    <text evidence="1">Belongs to the peptidase M43B family.</text>
</comment>
<evidence type="ECO:0000259" key="12">
    <source>
        <dbReference type="Pfam" id="PF05572"/>
    </source>
</evidence>
<proteinExistence type="inferred from homology"/>
<dbReference type="SUPFAM" id="SSF55486">
    <property type="entry name" value="Metalloproteases ('zincins'), catalytic domain"/>
    <property type="match status" value="1"/>
</dbReference>
<keyword evidence="6" id="KW-0862">Zinc</keyword>
<dbReference type="Proteomes" id="UP000198406">
    <property type="component" value="Unassembled WGS sequence"/>
</dbReference>
<feature type="coiled-coil region" evidence="9">
    <location>
        <begin position="53"/>
        <end position="80"/>
    </location>
</feature>
<dbReference type="GO" id="GO:0008237">
    <property type="term" value="F:metallopeptidase activity"/>
    <property type="evidence" value="ECO:0007669"/>
    <property type="project" value="UniProtKB-KW"/>
</dbReference>
<keyword evidence="14" id="KW-1185">Reference proteome</keyword>
<keyword evidence="7" id="KW-0482">Metalloprotease</keyword>
<dbReference type="PANTHER" id="PTHR47466:SF1">
    <property type="entry name" value="METALLOPROTEASE MEP1 (AFU_ORTHOLOGUE AFUA_1G07730)-RELATED"/>
    <property type="match status" value="1"/>
</dbReference>
<dbReference type="InParanoid" id="A0A1Z5JHZ7"/>
<accession>A0A1Z5JHZ7</accession>
<feature type="domain" description="Peptidase M43 pregnancy-associated plasma-A" evidence="12">
    <location>
        <begin position="237"/>
        <end position="348"/>
    </location>
</feature>
<dbReference type="GO" id="GO:0046872">
    <property type="term" value="F:metal ion binding"/>
    <property type="evidence" value="ECO:0007669"/>
    <property type="project" value="UniProtKB-KW"/>
</dbReference>
<evidence type="ECO:0000256" key="3">
    <source>
        <dbReference type="ARBA" id="ARBA00022723"/>
    </source>
</evidence>
<feature type="compositionally biased region" description="Gly residues" evidence="10">
    <location>
        <begin position="93"/>
        <end position="102"/>
    </location>
</feature>
<keyword evidence="8" id="KW-1015">Disulfide bond</keyword>
<reference evidence="13 14" key="1">
    <citation type="journal article" date="2015" name="Plant Cell">
        <title>Oil accumulation by the oleaginous diatom Fistulifera solaris as revealed by the genome and transcriptome.</title>
        <authorList>
            <person name="Tanaka T."/>
            <person name="Maeda Y."/>
            <person name="Veluchamy A."/>
            <person name="Tanaka M."/>
            <person name="Abida H."/>
            <person name="Marechal E."/>
            <person name="Bowler C."/>
            <person name="Muto M."/>
            <person name="Sunaga Y."/>
            <person name="Tanaka M."/>
            <person name="Yoshino T."/>
            <person name="Taniguchi T."/>
            <person name="Fukuda Y."/>
            <person name="Nemoto M."/>
            <person name="Matsumoto M."/>
            <person name="Wong P.S."/>
            <person name="Aburatani S."/>
            <person name="Fujibuchi W."/>
        </authorList>
    </citation>
    <scope>NUCLEOTIDE SEQUENCE [LARGE SCALE GENOMIC DNA]</scope>
    <source>
        <strain evidence="13 14">JPCC DA0580</strain>
    </source>
</reference>
<sequence length="355" mass="37752">MLCSIVPKCLTLLPLWMIPALVGAHEHHHHGDRRLQQLLAQTPQGCGFHEPAVHEIYQLQAEQEERVARVEEEQFALKQRQYEQQQGGCSISFGGGGGGGGSAWNPGDGDDTGGSDGGGSGGGNDSGGGGGGGNWNSQVSIPTYIHAVSRTNGEGFLSDSTLNQSIQVANSLLSTAGFQINVISINRVQNDDWFQAQSGSAQEQDMQAKLKRGGINTLNIYFKLAVSGSSRFCGYAYLAEDAAAVGNGDGVTIDINCALDRTTVAHEVGHWLNLLHTFSGGCSPGDLVDDTNAQKSYYGRTSGACPNPLPDTCPNQPGPDPLNNIMDYAPLGCDDIFTKGQAQRMQEAWNNIRSR</sequence>
<dbReference type="InterPro" id="IPR024079">
    <property type="entry name" value="MetalloPept_cat_dom_sf"/>
</dbReference>
<evidence type="ECO:0000313" key="13">
    <source>
        <dbReference type="EMBL" id="GAX13391.1"/>
    </source>
</evidence>
<feature type="chain" id="PRO_5013165217" description="Peptidase M43 pregnancy-associated plasma-A domain-containing protein" evidence="11">
    <location>
        <begin position="25"/>
        <end position="355"/>
    </location>
</feature>
<feature type="signal peptide" evidence="11">
    <location>
        <begin position="1"/>
        <end position="24"/>
    </location>
</feature>
<evidence type="ECO:0000256" key="10">
    <source>
        <dbReference type="SAM" id="MobiDB-lite"/>
    </source>
</evidence>
<keyword evidence="2" id="KW-0645">Protease</keyword>
<dbReference type="PANTHER" id="PTHR47466">
    <property type="match status" value="1"/>
</dbReference>
<dbReference type="AlphaFoldDB" id="A0A1Z5JHZ7"/>
<dbReference type="InterPro" id="IPR008754">
    <property type="entry name" value="Peptidase_M43"/>
</dbReference>
<dbReference type="EMBL" id="BDSP01000064">
    <property type="protein sequence ID" value="GAX13391.1"/>
    <property type="molecule type" value="Genomic_DNA"/>
</dbReference>
<evidence type="ECO:0000313" key="14">
    <source>
        <dbReference type="Proteomes" id="UP000198406"/>
    </source>
</evidence>
<keyword evidence="9" id="KW-0175">Coiled coil</keyword>
<name>A0A1Z5JHZ7_FISSO</name>
<protein>
    <recommendedName>
        <fullName evidence="12">Peptidase M43 pregnancy-associated plasma-A domain-containing protein</fullName>
    </recommendedName>
</protein>
<evidence type="ECO:0000256" key="7">
    <source>
        <dbReference type="ARBA" id="ARBA00023049"/>
    </source>
</evidence>
<dbReference type="Gene3D" id="3.40.390.10">
    <property type="entry name" value="Collagenase (Catalytic Domain)"/>
    <property type="match status" value="1"/>
</dbReference>
<evidence type="ECO:0000256" key="5">
    <source>
        <dbReference type="ARBA" id="ARBA00022801"/>
    </source>
</evidence>
<evidence type="ECO:0000256" key="4">
    <source>
        <dbReference type="ARBA" id="ARBA00022729"/>
    </source>
</evidence>
<evidence type="ECO:0000256" key="1">
    <source>
        <dbReference type="ARBA" id="ARBA00008721"/>
    </source>
</evidence>
<gene>
    <name evidence="13" type="ORF">FisN_9Lh019</name>
</gene>
<dbReference type="OrthoDB" id="47886at2759"/>
<organism evidence="13 14">
    <name type="scientific">Fistulifera solaris</name>
    <name type="common">Oleaginous diatom</name>
    <dbReference type="NCBI Taxonomy" id="1519565"/>
    <lineage>
        <taxon>Eukaryota</taxon>
        <taxon>Sar</taxon>
        <taxon>Stramenopiles</taxon>
        <taxon>Ochrophyta</taxon>
        <taxon>Bacillariophyta</taxon>
        <taxon>Bacillariophyceae</taxon>
        <taxon>Bacillariophycidae</taxon>
        <taxon>Naviculales</taxon>
        <taxon>Naviculaceae</taxon>
        <taxon>Fistulifera</taxon>
    </lineage>
</organism>
<evidence type="ECO:0000256" key="2">
    <source>
        <dbReference type="ARBA" id="ARBA00022670"/>
    </source>
</evidence>
<dbReference type="GO" id="GO:0006508">
    <property type="term" value="P:proteolysis"/>
    <property type="evidence" value="ECO:0007669"/>
    <property type="project" value="UniProtKB-KW"/>
</dbReference>
<evidence type="ECO:0000256" key="9">
    <source>
        <dbReference type="SAM" id="Coils"/>
    </source>
</evidence>
<feature type="compositionally biased region" description="Gly residues" evidence="10">
    <location>
        <begin position="114"/>
        <end position="134"/>
    </location>
</feature>
<comment type="caution">
    <text evidence="13">The sequence shown here is derived from an EMBL/GenBank/DDBJ whole genome shotgun (WGS) entry which is preliminary data.</text>
</comment>
<keyword evidence="3" id="KW-0479">Metal-binding</keyword>
<evidence type="ECO:0000256" key="8">
    <source>
        <dbReference type="ARBA" id="ARBA00023157"/>
    </source>
</evidence>
<feature type="region of interest" description="Disordered" evidence="10">
    <location>
        <begin position="88"/>
        <end position="135"/>
    </location>
</feature>
<evidence type="ECO:0000256" key="11">
    <source>
        <dbReference type="SAM" id="SignalP"/>
    </source>
</evidence>
<evidence type="ECO:0000256" key="6">
    <source>
        <dbReference type="ARBA" id="ARBA00022833"/>
    </source>
</evidence>
<keyword evidence="5" id="KW-0378">Hydrolase</keyword>
<dbReference type="Pfam" id="PF05572">
    <property type="entry name" value="Peptidase_M43"/>
    <property type="match status" value="1"/>
</dbReference>
<keyword evidence="4 11" id="KW-0732">Signal</keyword>